<feature type="region of interest" description="Disordered" evidence="1">
    <location>
        <begin position="520"/>
        <end position="549"/>
    </location>
</feature>
<dbReference type="EMBL" id="JBAHYK010002461">
    <property type="protein sequence ID" value="KAL0565022.1"/>
    <property type="molecule type" value="Genomic_DNA"/>
</dbReference>
<evidence type="ECO:0000313" key="2">
    <source>
        <dbReference type="EMBL" id="KAL0565022.1"/>
    </source>
</evidence>
<evidence type="ECO:0000313" key="3">
    <source>
        <dbReference type="Proteomes" id="UP001465976"/>
    </source>
</evidence>
<accession>A0ABR3EQB2</accession>
<feature type="compositionally biased region" description="Basic and acidic residues" evidence="1">
    <location>
        <begin position="25"/>
        <end position="35"/>
    </location>
</feature>
<proteinExistence type="predicted"/>
<comment type="caution">
    <text evidence="2">The sequence shown here is derived from an EMBL/GenBank/DDBJ whole genome shotgun (WGS) entry which is preliminary data.</text>
</comment>
<dbReference type="InterPro" id="IPR032675">
    <property type="entry name" value="LRR_dom_sf"/>
</dbReference>
<evidence type="ECO:0008006" key="4">
    <source>
        <dbReference type="Google" id="ProtNLM"/>
    </source>
</evidence>
<evidence type="ECO:0000256" key="1">
    <source>
        <dbReference type="SAM" id="MobiDB-lite"/>
    </source>
</evidence>
<gene>
    <name evidence="2" type="ORF">V5O48_017011</name>
</gene>
<reference evidence="2 3" key="1">
    <citation type="submission" date="2024-02" db="EMBL/GenBank/DDBJ databases">
        <title>A draft genome for the cacao thread blight pathogen Marasmius crinis-equi.</title>
        <authorList>
            <person name="Cohen S.P."/>
            <person name="Baruah I.K."/>
            <person name="Amoako-Attah I."/>
            <person name="Bukari Y."/>
            <person name="Meinhardt L.W."/>
            <person name="Bailey B.A."/>
        </authorList>
    </citation>
    <scope>NUCLEOTIDE SEQUENCE [LARGE SCALE GENOMIC DNA]</scope>
    <source>
        <strain evidence="2 3">GH-76</strain>
    </source>
</reference>
<sequence>MELDNSKHSLFAAGSHEMTISLGKDQGESDRDGGKETILGDNDSDDSQPTDNEPRSPIPYHHLPPEILLVIFRFALPPPVFLNPRTITSSIEQKKALLVVCRSWHDAAMEMLYEEVHLHSLISLLRFINALEESGRGSHVKSLTIDALTPTPDSRTDFQTPLILNRALHLCTNLAFLSFTLAKVRDGNWLSSVFEEFENTPWFDIPAMLMLPNISHLRELHIGNDALRFLHGHFSKFAHSLEVLALYFDTSLIVTPRIKWPHLKWLRCIFPKQAFGINTLAKSFEMPQLECLTIAADLPMKFDGSRRSTDIRFDAYPLIRAHKERLVYLCLVGIRPGNEGLQTLFDMTPHLRHLVVDSDLVKGWNGFLPSHQTLEHVDIWCRCTGVTGSERREELEGPGDLLSVPGKSEELPSFKSVRIFDRALIFTRASVDLPAAISPEDWMANGHHQYPGLFDIGIASGGKVIYRNDLSYVYERWDWGKLSSFYQEEEEHYVEDNDRPSCSSPVPWYYRRWAQDPDGISDYSDEDADYAPDDGSSTHSADEYDSGSVDSFYLDGFGVE</sequence>
<dbReference type="Gene3D" id="3.80.10.10">
    <property type="entry name" value="Ribonuclease Inhibitor"/>
    <property type="match status" value="1"/>
</dbReference>
<name>A0ABR3EQB2_9AGAR</name>
<organism evidence="2 3">
    <name type="scientific">Marasmius crinis-equi</name>
    <dbReference type="NCBI Taxonomy" id="585013"/>
    <lineage>
        <taxon>Eukaryota</taxon>
        <taxon>Fungi</taxon>
        <taxon>Dikarya</taxon>
        <taxon>Basidiomycota</taxon>
        <taxon>Agaricomycotina</taxon>
        <taxon>Agaricomycetes</taxon>
        <taxon>Agaricomycetidae</taxon>
        <taxon>Agaricales</taxon>
        <taxon>Marasmiineae</taxon>
        <taxon>Marasmiaceae</taxon>
        <taxon>Marasmius</taxon>
    </lineage>
</organism>
<feature type="compositionally biased region" description="Acidic residues" evidence="1">
    <location>
        <begin position="523"/>
        <end position="532"/>
    </location>
</feature>
<keyword evidence="3" id="KW-1185">Reference proteome</keyword>
<feature type="region of interest" description="Disordered" evidence="1">
    <location>
        <begin position="17"/>
        <end position="59"/>
    </location>
</feature>
<dbReference type="Proteomes" id="UP001465976">
    <property type="component" value="Unassembled WGS sequence"/>
</dbReference>
<dbReference type="SUPFAM" id="SSF52047">
    <property type="entry name" value="RNI-like"/>
    <property type="match status" value="1"/>
</dbReference>
<protein>
    <recommendedName>
        <fullName evidence="4">F-box domain-containing protein</fullName>
    </recommendedName>
</protein>